<dbReference type="EMBL" id="VBQZ03000334">
    <property type="protein sequence ID" value="MXQ99050.1"/>
    <property type="molecule type" value="Genomic_DNA"/>
</dbReference>
<gene>
    <name evidence="2" type="ORF">E5288_WYG016862</name>
</gene>
<comment type="caution">
    <text evidence="2">The sequence shown here is derived from an EMBL/GenBank/DDBJ whole genome shotgun (WGS) entry which is preliminary data.</text>
</comment>
<proteinExistence type="predicted"/>
<protein>
    <submittedName>
        <fullName evidence="2">Uncharacterized protein</fullName>
    </submittedName>
</protein>
<accession>A0A6B0SAL5</accession>
<evidence type="ECO:0000313" key="2">
    <source>
        <dbReference type="EMBL" id="MXQ99050.1"/>
    </source>
</evidence>
<evidence type="ECO:0000313" key="3">
    <source>
        <dbReference type="Proteomes" id="UP000322234"/>
    </source>
</evidence>
<feature type="compositionally biased region" description="Basic and acidic residues" evidence="1">
    <location>
        <begin position="49"/>
        <end position="66"/>
    </location>
</feature>
<name>A0A6B0SAL5_9CETA</name>
<reference evidence="2" key="1">
    <citation type="submission" date="2019-10" db="EMBL/GenBank/DDBJ databases">
        <title>The sequence and de novo assembly of the wild yak genome.</title>
        <authorList>
            <person name="Liu Y."/>
        </authorList>
    </citation>
    <scope>NUCLEOTIDE SEQUENCE [LARGE SCALE GENOMIC DNA]</scope>
    <source>
        <strain evidence="2">WY2019</strain>
    </source>
</reference>
<feature type="region of interest" description="Disordered" evidence="1">
    <location>
        <begin position="33"/>
        <end position="110"/>
    </location>
</feature>
<dbReference type="Proteomes" id="UP000322234">
    <property type="component" value="Unassembled WGS sequence"/>
</dbReference>
<organism evidence="2 3">
    <name type="scientific">Bos mutus</name>
    <name type="common">wild yak</name>
    <dbReference type="NCBI Taxonomy" id="72004"/>
    <lineage>
        <taxon>Eukaryota</taxon>
        <taxon>Metazoa</taxon>
        <taxon>Chordata</taxon>
        <taxon>Craniata</taxon>
        <taxon>Vertebrata</taxon>
        <taxon>Euteleostomi</taxon>
        <taxon>Mammalia</taxon>
        <taxon>Eutheria</taxon>
        <taxon>Laurasiatheria</taxon>
        <taxon>Artiodactyla</taxon>
        <taxon>Ruminantia</taxon>
        <taxon>Pecora</taxon>
        <taxon>Bovidae</taxon>
        <taxon>Bovinae</taxon>
        <taxon>Bos</taxon>
    </lineage>
</organism>
<evidence type="ECO:0000256" key="1">
    <source>
        <dbReference type="SAM" id="MobiDB-lite"/>
    </source>
</evidence>
<feature type="region of interest" description="Disordered" evidence="1">
    <location>
        <begin position="1"/>
        <end position="21"/>
    </location>
</feature>
<sequence>MAMDRPTKEPGSASLTCAAERSSRLPAAPLAWKSAQPLQLSPGAAARTRSSDIRMARGPDRRRGDTETSGWKLRTTESGQLFEPAPSRTAAPLTSERPGLAVREQMCKDP</sequence>
<keyword evidence="3" id="KW-1185">Reference proteome</keyword>
<dbReference type="AlphaFoldDB" id="A0A6B0SAL5"/>